<gene>
    <name evidence="1" type="ORF">GDO78_015854</name>
</gene>
<reference evidence="1" key="1">
    <citation type="thesis" date="2020" institute="ProQuest LLC" country="789 East Eisenhower Parkway, Ann Arbor, MI, USA">
        <title>Comparative Genomics and Chromosome Evolution.</title>
        <authorList>
            <person name="Mudd A.B."/>
        </authorList>
    </citation>
    <scope>NUCLEOTIDE SEQUENCE</scope>
    <source>
        <strain evidence="1">HN-11 Male</strain>
        <tissue evidence="1">Kidney and liver</tissue>
    </source>
</reference>
<dbReference type="EMBL" id="WNTK01001711">
    <property type="protein sequence ID" value="KAG9466933.1"/>
    <property type="molecule type" value="Genomic_DNA"/>
</dbReference>
<accession>A0A8J6ED62</accession>
<protein>
    <submittedName>
        <fullName evidence="1">Uncharacterized protein</fullName>
    </submittedName>
</protein>
<keyword evidence="2" id="KW-1185">Reference proteome</keyword>
<organism evidence="1 2">
    <name type="scientific">Eleutherodactylus coqui</name>
    <name type="common">Puerto Rican coqui</name>
    <dbReference type="NCBI Taxonomy" id="57060"/>
    <lineage>
        <taxon>Eukaryota</taxon>
        <taxon>Metazoa</taxon>
        <taxon>Chordata</taxon>
        <taxon>Craniata</taxon>
        <taxon>Vertebrata</taxon>
        <taxon>Euteleostomi</taxon>
        <taxon>Amphibia</taxon>
        <taxon>Batrachia</taxon>
        <taxon>Anura</taxon>
        <taxon>Neobatrachia</taxon>
        <taxon>Hyloidea</taxon>
        <taxon>Eleutherodactylidae</taxon>
        <taxon>Eleutherodactylinae</taxon>
        <taxon>Eleutherodactylus</taxon>
        <taxon>Eleutherodactylus</taxon>
    </lineage>
</organism>
<evidence type="ECO:0000313" key="1">
    <source>
        <dbReference type="EMBL" id="KAG9466933.1"/>
    </source>
</evidence>
<comment type="caution">
    <text evidence="1">The sequence shown here is derived from an EMBL/GenBank/DDBJ whole genome shotgun (WGS) entry which is preliminary data.</text>
</comment>
<proteinExistence type="predicted"/>
<evidence type="ECO:0000313" key="2">
    <source>
        <dbReference type="Proteomes" id="UP000770717"/>
    </source>
</evidence>
<sequence>MGMEGAAEKLVPEPLNMLLVLVENGALTLNAHISFLHYQVDEICPRLLLGVVFNSPTYGTELVIGYLPDEPLEIISSRYPTEIWRK</sequence>
<name>A0A8J6ED62_ELECQ</name>
<dbReference type="Proteomes" id="UP000770717">
    <property type="component" value="Unassembled WGS sequence"/>
</dbReference>
<dbReference type="AlphaFoldDB" id="A0A8J6ED62"/>